<dbReference type="InParanoid" id="A0A482WFW3"/>
<dbReference type="GO" id="GO:0008080">
    <property type="term" value="F:N-acetyltransferase activity"/>
    <property type="evidence" value="ECO:0007669"/>
    <property type="project" value="TreeGrafter"/>
</dbReference>
<dbReference type="Proteomes" id="UP000291343">
    <property type="component" value="Unassembled WGS sequence"/>
</dbReference>
<gene>
    <name evidence="1" type="ORF">LSTR_LSTR004035</name>
</gene>
<dbReference type="SMR" id="A0A482WFW3"/>
<dbReference type="InterPro" id="IPR016181">
    <property type="entry name" value="Acyl_CoA_acyltransferase"/>
</dbReference>
<evidence type="ECO:0000313" key="2">
    <source>
        <dbReference type="Proteomes" id="UP000291343"/>
    </source>
</evidence>
<sequence length="277" mass="32795">MTLLEKKSDPRLDPRVPLLTRIKFPRIWVRIPGFRVEDLQEDRFDEALEQIKNCYLMDEPLCRTTNILKDEESIDNYLKLIRWWMQDTQSLIAINEETGEIVGTLVERVLDLYLMKTFSNVMNYQGESLCKIQKFRIHMNKAVDLNKIYRVNNYTQIYVWSVNSKYRNLGVPEALLQASILQTKSFKLRIVSVVLTDYSDQAIALDEGFQCMFEFPYNKWERDTKLKFDNAESECKSAMLMVMNISTNPKYRNKHLQEVKQRLREAVLSKTKLAKLR</sequence>
<organism evidence="1 2">
    <name type="scientific">Laodelphax striatellus</name>
    <name type="common">Small brown planthopper</name>
    <name type="synonym">Delphax striatella</name>
    <dbReference type="NCBI Taxonomy" id="195883"/>
    <lineage>
        <taxon>Eukaryota</taxon>
        <taxon>Metazoa</taxon>
        <taxon>Ecdysozoa</taxon>
        <taxon>Arthropoda</taxon>
        <taxon>Hexapoda</taxon>
        <taxon>Insecta</taxon>
        <taxon>Pterygota</taxon>
        <taxon>Neoptera</taxon>
        <taxon>Paraneoptera</taxon>
        <taxon>Hemiptera</taxon>
        <taxon>Auchenorrhyncha</taxon>
        <taxon>Fulgoroidea</taxon>
        <taxon>Delphacidae</taxon>
        <taxon>Criomorphinae</taxon>
        <taxon>Laodelphax</taxon>
    </lineage>
</organism>
<dbReference type="PANTHER" id="PTHR20905">
    <property type="entry name" value="N-ACETYLTRANSFERASE-RELATED"/>
    <property type="match status" value="1"/>
</dbReference>
<dbReference type="Gene3D" id="3.40.630.30">
    <property type="match status" value="1"/>
</dbReference>
<evidence type="ECO:0008006" key="3">
    <source>
        <dbReference type="Google" id="ProtNLM"/>
    </source>
</evidence>
<evidence type="ECO:0000313" key="1">
    <source>
        <dbReference type="EMBL" id="RZF32172.1"/>
    </source>
</evidence>
<accession>A0A482WFW3</accession>
<dbReference type="EMBL" id="QKKF02037473">
    <property type="protein sequence ID" value="RZF32172.1"/>
    <property type="molecule type" value="Genomic_DNA"/>
</dbReference>
<dbReference type="STRING" id="195883.A0A482WFW3"/>
<proteinExistence type="predicted"/>
<reference evidence="1 2" key="1">
    <citation type="journal article" date="2017" name="Gigascience">
        <title>Genome sequence of the small brown planthopper, Laodelphax striatellus.</title>
        <authorList>
            <person name="Zhu J."/>
            <person name="Jiang F."/>
            <person name="Wang X."/>
            <person name="Yang P."/>
            <person name="Bao Y."/>
            <person name="Zhao W."/>
            <person name="Wang W."/>
            <person name="Lu H."/>
            <person name="Wang Q."/>
            <person name="Cui N."/>
            <person name="Li J."/>
            <person name="Chen X."/>
            <person name="Luo L."/>
            <person name="Yu J."/>
            <person name="Kang L."/>
            <person name="Cui F."/>
        </authorList>
    </citation>
    <scope>NUCLEOTIDE SEQUENCE [LARGE SCALE GENOMIC DNA]</scope>
    <source>
        <strain evidence="1">Lst14</strain>
    </source>
</reference>
<keyword evidence="2" id="KW-1185">Reference proteome</keyword>
<dbReference type="OrthoDB" id="6576642at2759"/>
<comment type="caution">
    <text evidence="1">The sequence shown here is derived from an EMBL/GenBank/DDBJ whole genome shotgun (WGS) entry which is preliminary data.</text>
</comment>
<dbReference type="AlphaFoldDB" id="A0A482WFW3"/>
<dbReference type="PANTHER" id="PTHR20905:SF28">
    <property type="entry name" value="GH28833P-RELATED"/>
    <property type="match status" value="1"/>
</dbReference>
<dbReference type="SUPFAM" id="SSF55729">
    <property type="entry name" value="Acyl-CoA N-acyltransferases (Nat)"/>
    <property type="match status" value="1"/>
</dbReference>
<name>A0A482WFW3_LAOST</name>
<protein>
    <recommendedName>
        <fullName evidence="3">N-acetyltransferase domain-containing protein</fullName>
    </recommendedName>
</protein>